<dbReference type="InterPro" id="IPR037401">
    <property type="entry name" value="SnoaL-like"/>
</dbReference>
<evidence type="ECO:0000259" key="1">
    <source>
        <dbReference type="Pfam" id="PF13577"/>
    </source>
</evidence>
<proteinExistence type="predicted"/>
<evidence type="ECO:0000313" key="3">
    <source>
        <dbReference type="Proteomes" id="UP000028864"/>
    </source>
</evidence>
<organism evidence="2 3">
    <name type="scientific">Mycolicibacterium neoaurum</name>
    <name type="common">Mycobacterium neoaurum</name>
    <dbReference type="NCBI Taxonomy" id="1795"/>
    <lineage>
        <taxon>Bacteria</taxon>
        <taxon>Bacillati</taxon>
        <taxon>Actinomycetota</taxon>
        <taxon>Actinomycetes</taxon>
        <taxon>Mycobacteriales</taxon>
        <taxon>Mycobacteriaceae</taxon>
        <taxon>Mycolicibacterium</taxon>
    </lineage>
</organism>
<gene>
    <name evidence="2" type="ORF">BN1047_00673</name>
</gene>
<name>A0AAV2WF09_MYCNE</name>
<dbReference type="InterPro" id="IPR032710">
    <property type="entry name" value="NTF2-like_dom_sf"/>
</dbReference>
<dbReference type="SUPFAM" id="SSF54427">
    <property type="entry name" value="NTF2-like"/>
    <property type="match status" value="1"/>
</dbReference>
<reference evidence="2" key="1">
    <citation type="submission" date="2014-05" db="EMBL/GenBank/DDBJ databases">
        <authorList>
            <person name="Urmite Genomes"/>
        </authorList>
    </citation>
    <scope>NUCLEOTIDE SEQUENCE</scope>
    <source>
        <strain evidence="2">DSM 44074</strain>
    </source>
</reference>
<sequence length="167" mass="18218">MDRELTSGASTIGDGGAIVVHDELEAIRQLKARYCRLLDTKDYEAWKQLFADEVVVTLDMAVSAGGADGQTAPPLRGLAEFVPVVLGGVEHAQTKHHVHSPEITLTADNTASGIWAMEDLLLFPDGSELFGAGHYHETYEKRDGAWVITSLHLTRTIMRFTQGGDSR</sequence>
<reference evidence="2" key="2">
    <citation type="submission" date="2015-09" db="EMBL/GenBank/DDBJ databases">
        <title>Draft genome sequence of Mycobacterium neoaurum DSM 44074.</title>
        <authorList>
            <person name="Croce O."/>
            <person name="Robert C."/>
            <person name="Raoult D."/>
            <person name="Drancourt M."/>
        </authorList>
    </citation>
    <scope>NUCLEOTIDE SEQUENCE</scope>
    <source>
        <strain evidence="2">DSM 44074</strain>
    </source>
</reference>
<accession>A0AAV2WF09</accession>
<dbReference type="Pfam" id="PF13577">
    <property type="entry name" value="SnoaL_4"/>
    <property type="match status" value="1"/>
</dbReference>
<dbReference type="AlphaFoldDB" id="A0AAV2WF09"/>
<protein>
    <submittedName>
        <fullName evidence="2">Bile-acid 7-alpha dehydratase</fullName>
    </submittedName>
</protein>
<evidence type="ECO:0000313" key="2">
    <source>
        <dbReference type="EMBL" id="CDQ42815.1"/>
    </source>
</evidence>
<dbReference type="EMBL" id="LK021337">
    <property type="protein sequence ID" value="CDQ42815.1"/>
    <property type="molecule type" value="Genomic_DNA"/>
</dbReference>
<feature type="domain" description="SnoaL-like" evidence="1">
    <location>
        <begin position="24"/>
        <end position="151"/>
    </location>
</feature>
<dbReference type="Proteomes" id="UP000028864">
    <property type="component" value="Unassembled WGS sequence"/>
</dbReference>
<dbReference type="Gene3D" id="3.10.450.50">
    <property type="match status" value="1"/>
</dbReference>